<dbReference type="Pfam" id="PF04060">
    <property type="entry name" value="FeS"/>
    <property type="match status" value="1"/>
</dbReference>
<feature type="binding site" evidence="10">
    <location>
        <position position="57"/>
    </location>
    <ligand>
        <name>[4Fe-4S] cluster</name>
        <dbReference type="ChEBI" id="CHEBI:49883"/>
        <label>1</label>
    </ligand>
</feature>
<dbReference type="NCBIfam" id="NF005503">
    <property type="entry name" value="PRK07118.1-2"/>
    <property type="match status" value="1"/>
</dbReference>
<dbReference type="Proteomes" id="UP000824633">
    <property type="component" value="Chromosome"/>
</dbReference>
<keyword evidence="1 10" id="KW-0813">Transport</keyword>
<dbReference type="Gene3D" id="1.10.15.40">
    <property type="entry name" value="Electron transport complex subunit B, putative Fe-S cluster"/>
    <property type="match status" value="1"/>
</dbReference>
<feature type="domain" description="4Fe-4S" evidence="13">
    <location>
        <begin position="32"/>
        <end position="92"/>
    </location>
</feature>
<evidence type="ECO:0000256" key="5">
    <source>
        <dbReference type="ARBA" id="ARBA00022967"/>
    </source>
</evidence>
<keyword evidence="9 10" id="KW-0472">Membrane</keyword>
<dbReference type="InterPro" id="IPR007202">
    <property type="entry name" value="4Fe-4S_dom"/>
</dbReference>
<dbReference type="Gene3D" id="3.30.70.20">
    <property type="match status" value="2"/>
</dbReference>
<feature type="binding site" evidence="10">
    <location>
        <position position="142"/>
    </location>
    <ligand>
        <name>[4Fe-4S] cluster</name>
        <dbReference type="ChEBI" id="CHEBI:49883"/>
        <label>2</label>
    </ligand>
</feature>
<evidence type="ECO:0000256" key="3">
    <source>
        <dbReference type="ARBA" id="ARBA00022723"/>
    </source>
</evidence>
<feature type="binding site" evidence="10">
    <location>
        <position position="148"/>
    </location>
    <ligand>
        <name>[4Fe-4S] cluster</name>
        <dbReference type="ChEBI" id="CHEBI:49883"/>
        <label>2</label>
    </ligand>
</feature>
<sequence>MNTAIMVIVVMGVVGIVFGIILAIANKKFSMEVNPLIHEVDEILPKGQCGACGFAGCANYAESVVLNPDVPPNLCVPGKDAVAKLVAEITGKVAEQVEPRVAHVRCNGSISKATLSYNYEGVHDCAAASLIQGGPKGCKNGCVGFGNCVNVCNFGAMTMGDEGLPIVDMKKCTGCGACETACPKHVIQIIPSNATVKVGCNSKDKGAVARKLCSAACIGCGICAKNCSYGAIDIKDNLAVVNNAICAEKCSEATCVAKCPTKAIKIAIESKEHEKVETLKVTS</sequence>
<comment type="caution">
    <text evidence="10">Lacks conserved residue(s) required for the propagation of feature annotation.</text>
</comment>
<dbReference type="InterPro" id="IPR017896">
    <property type="entry name" value="4Fe4S_Fe-S-bd"/>
</dbReference>
<dbReference type="PANTHER" id="PTHR43560">
    <property type="entry name" value="ION-TRANSLOCATING OXIDOREDUCTASE COMPLEX SUBUNIT B"/>
    <property type="match status" value="1"/>
</dbReference>
<dbReference type="Pfam" id="PF00037">
    <property type="entry name" value="Fer4"/>
    <property type="match status" value="1"/>
</dbReference>
<evidence type="ECO:0000256" key="8">
    <source>
        <dbReference type="ARBA" id="ARBA00023014"/>
    </source>
</evidence>
<dbReference type="EMBL" id="AP024849">
    <property type="protein sequence ID" value="BCZ44599.1"/>
    <property type="molecule type" value="Genomic_DNA"/>
</dbReference>
<feature type="binding site" evidence="10">
    <location>
        <position position="49"/>
    </location>
    <ligand>
        <name>[4Fe-4S] cluster</name>
        <dbReference type="ChEBI" id="CHEBI:49883"/>
        <label>1</label>
    </ligand>
</feature>
<evidence type="ECO:0000256" key="6">
    <source>
        <dbReference type="ARBA" id="ARBA00022982"/>
    </source>
</evidence>
<dbReference type="InterPro" id="IPR050395">
    <property type="entry name" value="4Fe4S_Ferredoxin_RnfB"/>
</dbReference>
<feature type="binding site" evidence="10">
    <location>
        <position position="178"/>
    </location>
    <ligand>
        <name>[4Fe-4S] cluster</name>
        <dbReference type="ChEBI" id="CHEBI:49883"/>
        <label>3</label>
    </ligand>
</feature>
<dbReference type="RefSeq" id="WP_224036267.1">
    <property type="nucleotide sequence ID" value="NZ_AP024849.1"/>
</dbReference>
<keyword evidence="8 10" id="KW-0411">Iron-sulfur</keyword>
<proteinExistence type="inferred from homology"/>
<feature type="binding site" evidence="10">
    <location>
        <position position="52"/>
    </location>
    <ligand>
        <name>[4Fe-4S] cluster</name>
        <dbReference type="ChEBI" id="CHEBI:49883"/>
        <label>1</label>
    </ligand>
</feature>
<dbReference type="PROSITE" id="PS51656">
    <property type="entry name" value="4FE4S"/>
    <property type="match status" value="1"/>
</dbReference>
<gene>
    <name evidence="10" type="primary">rnfB</name>
    <name evidence="14" type="ORF">psyc5s11_06660</name>
</gene>
<accession>A0ABN6IRM0</accession>
<evidence type="ECO:0000256" key="10">
    <source>
        <dbReference type="HAMAP-Rule" id="MF_00463"/>
    </source>
</evidence>
<evidence type="ECO:0000313" key="14">
    <source>
        <dbReference type="EMBL" id="BCZ44599.1"/>
    </source>
</evidence>
<comment type="similarity">
    <text evidence="10">Belongs to the 4Fe4S bacterial-type ferredoxin family. RnfB subfamily.</text>
</comment>
<feature type="binding site" evidence="10">
    <location>
        <position position="138"/>
    </location>
    <ligand>
        <name>[4Fe-4S] cluster</name>
        <dbReference type="ChEBI" id="CHEBI:49883"/>
        <label>2</label>
    </ligand>
</feature>
<keyword evidence="11" id="KW-1133">Transmembrane helix</keyword>
<feature type="binding site" evidence="10">
    <location>
        <position position="75"/>
    </location>
    <ligand>
        <name>[4Fe-4S] cluster</name>
        <dbReference type="ChEBI" id="CHEBI:49883"/>
        <label>1</label>
    </ligand>
</feature>
<dbReference type="PROSITE" id="PS51379">
    <property type="entry name" value="4FE4S_FER_2"/>
    <property type="match status" value="3"/>
</dbReference>
<keyword evidence="2 10" id="KW-0004">4Fe-4S</keyword>
<evidence type="ECO:0000259" key="13">
    <source>
        <dbReference type="PROSITE" id="PS51656"/>
    </source>
</evidence>
<keyword evidence="7 10" id="KW-0408">Iron</keyword>
<dbReference type="SUPFAM" id="SSF54862">
    <property type="entry name" value="4Fe-4S ferredoxins"/>
    <property type="match status" value="1"/>
</dbReference>
<evidence type="ECO:0000256" key="9">
    <source>
        <dbReference type="ARBA" id="ARBA00023136"/>
    </source>
</evidence>
<feature type="domain" description="4Fe-4S ferredoxin-type" evidence="12">
    <location>
        <begin position="163"/>
        <end position="192"/>
    </location>
</feature>
<name>A0ABN6IRM0_9CLOT</name>
<evidence type="ECO:0000256" key="7">
    <source>
        <dbReference type="ARBA" id="ARBA00023004"/>
    </source>
</evidence>
<feature type="region of interest" description="Hydrophobic" evidence="10">
    <location>
        <begin position="1"/>
        <end position="26"/>
    </location>
</feature>
<feature type="transmembrane region" description="Helical" evidence="11">
    <location>
        <begin position="6"/>
        <end position="25"/>
    </location>
</feature>
<evidence type="ECO:0000256" key="11">
    <source>
        <dbReference type="SAM" id="Phobius"/>
    </source>
</evidence>
<dbReference type="HAMAP" id="MF_00463">
    <property type="entry name" value="RsxB_RnfB"/>
    <property type="match status" value="1"/>
</dbReference>
<evidence type="ECO:0000259" key="12">
    <source>
        <dbReference type="PROSITE" id="PS51379"/>
    </source>
</evidence>
<dbReference type="EC" id="7.-.-.-" evidence="10"/>
<feature type="domain" description="4Fe-4S ferredoxin-type" evidence="12">
    <location>
        <begin position="208"/>
        <end position="237"/>
    </location>
</feature>
<dbReference type="InterPro" id="IPR010207">
    <property type="entry name" value="Elect_transpt_cplx_RnfB/RsxB"/>
</dbReference>
<comment type="subunit">
    <text evidence="10">The complex is composed of six subunits: RnfA, RnfB, RnfC, RnfD, RnfE and RnfG.</text>
</comment>
<keyword evidence="4 10" id="KW-0677">Repeat</keyword>
<keyword evidence="10" id="KW-1003">Cell membrane</keyword>
<feature type="binding site" evidence="10">
    <location>
        <position position="172"/>
    </location>
    <ligand>
        <name>[4Fe-4S] cluster</name>
        <dbReference type="ChEBI" id="CHEBI:49883"/>
        <label>3</label>
    </ligand>
</feature>
<comment type="cofactor">
    <cofactor evidence="10">
        <name>[4Fe-4S] cluster</name>
        <dbReference type="ChEBI" id="CHEBI:49883"/>
    </cofactor>
    <text evidence="10">Binds 3 [4Fe-4S] clusters.</text>
</comment>
<protein>
    <recommendedName>
        <fullName evidence="10">Ion-translocating oxidoreductase complex subunit B</fullName>
        <ecNumber evidence="10">7.-.-.-</ecNumber>
    </recommendedName>
    <alternativeName>
        <fullName evidence="10">Rnf electron transport complex subunit B</fullName>
    </alternativeName>
</protein>
<dbReference type="PANTHER" id="PTHR43560:SF1">
    <property type="entry name" value="ION-TRANSLOCATING OXIDOREDUCTASE COMPLEX SUBUNIT B"/>
    <property type="match status" value="1"/>
</dbReference>
<evidence type="ECO:0000313" key="15">
    <source>
        <dbReference type="Proteomes" id="UP000824633"/>
    </source>
</evidence>
<reference evidence="15" key="1">
    <citation type="submission" date="2021-07" db="EMBL/GenBank/DDBJ databases">
        <title>Complete genome sequencing of a Clostridium isolate.</title>
        <authorList>
            <person name="Ueki A."/>
            <person name="Tonouchi A."/>
        </authorList>
    </citation>
    <scope>NUCLEOTIDE SEQUENCE [LARGE SCALE GENOMIC DNA]</scope>
    <source>
        <strain evidence="15">C5S11</strain>
    </source>
</reference>
<dbReference type="InterPro" id="IPR017900">
    <property type="entry name" value="4Fe4S_Fe_S_CS"/>
</dbReference>
<comment type="subcellular location">
    <subcellularLocation>
        <location evidence="10">Cell membrane</location>
    </subcellularLocation>
</comment>
<organism evidence="14 15">
    <name type="scientific">Clostridium gelidum</name>
    <dbReference type="NCBI Taxonomy" id="704125"/>
    <lineage>
        <taxon>Bacteria</taxon>
        <taxon>Bacillati</taxon>
        <taxon>Bacillota</taxon>
        <taxon>Clostridia</taxon>
        <taxon>Eubacteriales</taxon>
        <taxon>Clostridiaceae</taxon>
        <taxon>Clostridium</taxon>
    </lineage>
</organism>
<keyword evidence="5 10" id="KW-1278">Translocase</keyword>
<feature type="domain" description="4Fe-4S ferredoxin-type" evidence="12">
    <location>
        <begin position="133"/>
        <end position="162"/>
    </location>
</feature>
<feature type="binding site" evidence="10">
    <location>
        <position position="175"/>
    </location>
    <ligand>
        <name>[4Fe-4S] cluster</name>
        <dbReference type="ChEBI" id="CHEBI:49883"/>
        <label>3</label>
    </ligand>
</feature>
<keyword evidence="15" id="KW-1185">Reference proteome</keyword>
<feature type="binding site" evidence="10">
    <location>
        <position position="182"/>
    </location>
    <ligand>
        <name>[4Fe-4S] cluster</name>
        <dbReference type="ChEBI" id="CHEBI:49883"/>
        <label>2</label>
    </ligand>
</feature>
<feature type="binding site" evidence="10">
    <location>
        <position position="152"/>
    </location>
    <ligand>
        <name>[4Fe-4S] cluster</name>
        <dbReference type="ChEBI" id="CHEBI:49883"/>
        <label>3</label>
    </ligand>
</feature>
<keyword evidence="11" id="KW-0812">Transmembrane</keyword>
<dbReference type="PROSITE" id="PS00198">
    <property type="entry name" value="4FE4S_FER_1"/>
    <property type="match status" value="1"/>
</dbReference>
<evidence type="ECO:0000256" key="4">
    <source>
        <dbReference type="ARBA" id="ARBA00022737"/>
    </source>
</evidence>
<dbReference type="CDD" id="cd10549">
    <property type="entry name" value="MtMvhB_like"/>
    <property type="match status" value="1"/>
</dbReference>
<comment type="function">
    <text evidence="10">Part of a membrane-bound complex that couples electron transfer with translocation of ions across the membrane.</text>
</comment>
<keyword evidence="6 10" id="KW-0249">Electron transport</keyword>
<keyword evidence="3 10" id="KW-0479">Metal-binding</keyword>
<evidence type="ECO:0000256" key="2">
    <source>
        <dbReference type="ARBA" id="ARBA00022485"/>
    </source>
</evidence>
<dbReference type="NCBIfam" id="TIGR01944">
    <property type="entry name" value="rnfB"/>
    <property type="match status" value="1"/>
</dbReference>
<evidence type="ECO:0000256" key="1">
    <source>
        <dbReference type="ARBA" id="ARBA00022448"/>
    </source>
</evidence>